<feature type="transmembrane region" description="Helical" evidence="1">
    <location>
        <begin position="56"/>
        <end position="75"/>
    </location>
</feature>
<dbReference type="EMBL" id="JPMI01000003">
    <property type="protein sequence ID" value="KFA94855.1"/>
    <property type="molecule type" value="Genomic_DNA"/>
</dbReference>
<name>A0A084T2C0_9BACT</name>
<keyword evidence="1" id="KW-1133">Transmembrane helix</keyword>
<keyword evidence="1" id="KW-0812">Transmembrane</keyword>
<organism evidence="2 3">
    <name type="scientific">Archangium violaceum Cb vi76</name>
    <dbReference type="NCBI Taxonomy" id="1406225"/>
    <lineage>
        <taxon>Bacteria</taxon>
        <taxon>Pseudomonadati</taxon>
        <taxon>Myxococcota</taxon>
        <taxon>Myxococcia</taxon>
        <taxon>Myxococcales</taxon>
        <taxon>Cystobacterineae</taxon>
        <taxon>Archangiaceae</taxon>
        <taxon>Archangium</taxon>
    </lineage>
</organism>
<dbReference type="RefSeq" id="WP_043388446.1">
    <property type="nucleotide sequence ID" value="NZ_JPMI01000003.1"/>
</dbReference>
<accession>A0A084T2C0</accession>
<keyword evidence="1" id="KW-0472">Membrane</keyword>
<feature type="transmembrane region" description="Helical" evidence="1">
    <location>
        <begin position="6"/>
        <end position="24"/>
    </location>
</feature>
<reference evidence="2 3" key="1">
    <citation type="submission" date="2014-07" db="EMBL/GenBank/DDBJ databases">
        <title>Draft Genome Sequence of Gephyronic Acid Producer, Cystobacter violaceus Strain Cb vi76.</title>
        <authorList>
            <person name="Stevens D.C."/>
            <person name="Young J."/>
            <person name="Carmichael R."/>
            <person name="Tan J."/>
            <person name="Taylor R.E."/>
        </authorList>
    </citation>
    <scope>NUCLEOTIDE SEQUENCE [LARGE SCALE GENOMIC DNA]</scope>
    <source>
        <strain evidence="2 3">Cb vi76</strain>
    </source>
</reference>
<gene>
    <name evidence="2" type="ORF">Q664_00375</name>
</gene>
<protein>
    <submittedName>
        <fullName evidence="2">Uncharacterized protein</fullName>
    </submittedName>
</protein>
<sequence length="244" mass="26773">MKVTKISGWVLGVVVLMMLFTCSGQVWLMQVPWLLVVGWVDFLLGVVPGVTWRWDAIAETVAVVAVLGVGSHLFLRRLWRQLRPEDTRAWPVRWSVSLVALLVLLFSATMATVGIGHHVGWLASGRAPLTESSWRFNPRHMEWDNEGLCQDAMDLSRSGVPDARIAQVLLRGDGVTRMKAERLHVVPWRGAGGEAGFLVFPRDPISRERAGGVHCGGGVEQESFQAAELPKLLAGPRVAADTAP</sequence>
<feature type="transmembrane region" description="Helical" evidence="1">
    <location>
        <begin position="96"/>
        <end position="123"/>
    </location>
</feature>
<comment type="caution">
    <text evidence="2">The sequence shown here is derived from an EMBL/GenBank/DDBJ whole genome shotgun (WGS) entry which is preliminary data.</text>
</comment>
<dbReference type="Proteomes" id="UP000028547">
    <property type="component" value="Unassembled WGS sequence"/>
</dbReference>
<evidence type="ECO:0000256" key="1">
    <source>
        <dbReference type="SAM" id="Phobius"/>
    </source>
</evidence>
<proteinExistence type="predicted"/>
<dbReference type="AlphaFoldDB" id="A0A084T2C0"/>
<evidence type="ECO:0000313" key="2">
    <source>
        <dbReference type="EMBL" id="KFA94855.1"/>
    </source>
</evidence>
<evidence type="ECO:0000313" key="3">
    <source>
        <dbReference type="Proteomes" id="UP000028547"/>
    </source>
</evidence>